<reference evidence="3" key="1">
    <citation type="submission" date="2017-02" db="UniProtKB">
        <authorList>
            <consortium name="WormBaseParasite"/>
        </authorList>
    </citation>
    <scope>IDENTIFICATION</scope>
</reference>
<dbReference type="WBParaSite" id="NBR_0001302201-mRNA-1">
    <property type="protein sequence ID" value="NBR_0001302201-mRNA-1"/>
    <property type="gene ID" value="NBR_0001302201"/>
</dbReference>
<gene>
    <name evidence="1" type="ORF">NBR_LOCUS13023</name>
</gene>
<proteinExistence type="predicted"/>
<evidence type="ECO:0000313" key="2">
    <source>
        <dbReference type="Proteomes" id="UP000271162"/>
    </source>
</evidence>
<dbReference type="AlphaFoldDB" id="A0A0N4Y9M1"/>
<evidence type="ECO:0000313" key="1">
    <source>
        <dbReference type="EMBL" id="VDL76612.1"/>
    </source>
</evidence>
<keyword evidence="2" id="KW-1185">Reference proteome</keyword>
<name>A0A0N4Y9M1_NIPBR</name>
<sequence>MTPWLIYFFVGDSASGKQVQQTGLSTEVHGADTILMRDQLLLFVHTVLSAAPVVSLDRLAMVFGAETRSGDEPTRPE</sequence>
<protein>
    <submittedName>
        <fullName evidence="3">Transcriptional regulator</fullName>
    </submittedName>
</protein>
<dbReference type="EMBL" id="UYSL01020921">
    <property type="protein sequence ID" value="VDL76612.1"/>
    <property type="molecule type" value="Genomic_DNA"/>
</dbReference>
<reference evidence="1 2" key="2">
    <citation type="submission" date="2018-11" db="EMBL/GenBank/DDBJ databases">
        <authorList>
            <consortium name="Pathogen Informatics"/>
        </authorList>
    </citation>
    <scope>NUCLEOTIDE SEQUENCE [LARGE SCALE GENOMIC DNA]</scope>
</reference>
<dbReference type="Proteomes" id="UP000271162">
    <property type="component" value="Unassembled WGS sequence"/>
</dbReference>
<evidence type="ECO:0000313" key="3">
    <source>
        <dbReference type="WBParaSite" id="NBR_0001302201-mRNA-1"/>
    </source>
</evidence>
<organism evidence="3">
    <name type="scientific">Nippostrongylus brasiliensis</name>
    <name type="common">Rat hookworm</name>
    <dbReference type="NCBI Taxonomy" id="27835"/>
    <lineage>
        <taxon>Eukaryota</taxon>
        <taxon>Metazoa</taxon>
        <taxon>Ecdysozoa</taxon>
        <taxon>Nematoda</taxon>
        <taxon>Chromadorea</taxon>
        <taxon>Rhabditida</taxon>
        <taxon>Rhabditina</taxon>
        <taxon>Rhabditomorpha</taxon>
        <taxon>Strongyloidea</taxon>
        <taxon>Heligmosomidae</taxon>
        <taxon>Nippostrongylus</taxon>
    </lineage>
</organism>
<accession>A0A0N4Y9M1</accession>